<evidence type="ECO:0000313" key="5">
    <source>
        <dbReference type="EMBL" id="MBW2937955.1"/>
    </source>
</evidence>
<evidence type="ECO:0000256" key="1">
    <source>
        <dbReference type="ARBA" id="ARBA00022679"/>
    </source>
</evidence>
<dbReference type="PANTHER" id="PTHR43378">
    <property type="entry name" value="UDP-3-O-ACYLGLUCOSAMINE N-ACYLTRANSFERASE"/>
    <property type="match status" value="1"/>
</dbReference>
<name>A0A9X1JVN8_9FLAO</name>
<dbReference type="InterPro" id="IPR020573">
    <property type="entry name" value="UDP_GlcNAc_AcTrfase_non-rep"/>
</dbReference>
<dbReference type="GO" id="GO:0016020">
    <property type="term" value="C:membrane"/>
    <property type="evidence" value="ECO:0007669"/>
    <property type="project" value="GOC"/>
</dbReference>
<dbReference type="RefSeq" id="WP_219052396.1">
    <property type="nucleotide sequence ID" value="NZ_JAHWDP010000003.1"/>
</dbReference>
<feature type="domain" description="UDP-3-O-[3-hydroxymyristoyl] glucosamine N-acyltransferase non-repeat region" evidence="4">
    <location>
        <begin position="26"/>
        <end position="91"/>
    </location>
</feature>
<dbReference type="InterPro" id="IPR001451">
    <property type="entry name" value="Hexapep"/>
</dbReference>
<dbReference type="GO" id="GO:0016410">
    <property type="term" value="F:N-acyltransferase activity"/>
    <property type="evidence" value="ECO:0007669"/>
    <property type="project" value="InterPro"/>
</dbReference>
<dbReference type="GO" id="GO:0009245">
    <property type="term" value="P:lipid A biosynthetic process"/>
    <property type="evidence" value="ECO:0007669"/>
    <property type="project" value="InterPro"/>
</dbReference>
<dbReference type="GO" id="GO:0103118">
    <property type="term" value="F:UDP-3-O-[(3R)-3-hydroxyacyl]-glucosamine N-acyltransferase activity"/>
    <property type="evidence" value="ECO:0007669"/>
    <property type="project" value="UniProtKB-EC"/>
</dbReference>
<keyword evidence="3 5" id="KW-0012">Acyltransferase</keyword>
<proteinExistence type="predicted"/>
<dbReference type="PANTHER" id="PTHR43378:SF2">
    <property type="entry name" value="UDP-3-O-ACYLGLUCOSAMINE N-ACYLTRANSFERASE 1, MITOCHONDRIAL-RELATED"/>
    <property type="match status" value="1"/>
</dbReference>
<dbReference type="Proteomes" id="UP001138686">
    <property type="component" value="Unassembled WGS sequence"/>
</dbReference>
<reference evidence="5" key="1">
    <citation type="submission" date="2021-07" db="EMBL/GenBank/DDBJ databases">
        <title>Aureisphaera sp. CAU 1614 isolated from sea sediment.</title>
        <authorList>
            <person name="Kim W."/>
        </authorList>
    </citation>
    <scope>NUCLEOTIDE SEQUENCE</scope>
    <source>
        <strain evidence="5">CAU 1614</strain>
    </source>
</reference>
<dbReference type="EC" id="2.3.1.191" evidence="5"/>
<dbReference type="CDD" id="cd03352">
    <property type="entry name" value="LbH_LpxD"/>
    <property type="match status" value="1"/>
</dbReference>
<dbReference type="Pfam" id="PF04613">
    <property type="entry name" value="LpxD"/>
    <property type="match status" value="1"/>
</dbReference>
<dbReference type="Pfam" id="PF00132">
    <property type="entry name" value="Hexapep"/>
    <property type="match status" value="2"/>
</dbReference>
<dbReference type="InterPro" id="IPR007691">
    <property type="entry name" value="LpxD"/>
</dbReference>
<evidence type="ECO:0000259" key="4">
    <source>
        <dbReference type="Pfam" id="PF04613"/>
    </source>
</evidence>
<gene>
    <name evidence="5" type="ORF">KXJ69_07550</name>
</gene>
<organism evidence="5 6">
    <name type="scientific">Halomarinibacterium sedimenti</name>
    <dbReference type="NCBI Taxonomy" id="2857106"/>
    <lineage>
        <taxon>Bacteria</taxon>
        <taxon>Pseudomonadati</taxon>
        <taxon>Bacteroidota</taxon>
        <taxon>Flavobacteriia</taxon>
        <taxon>Flavobacteriales</taxon>
        <taxon>Flavobacteriaceae</taxon>
        <taxon>Halomarinibacterium</taxon>
    </lineage>
</organism>
<evidence type="ECO:0000256" key="3">
    <source>
        <dbReference type="ARBA" id="ARBA00023315"/>
    </source>
</evidence>
<keyword evidence="2" id="KW-0677">Repeat</keyword>
<dbReference type="NCBIfam" id="NF002060">
    <property type="entry name" value="PRK00892.1"/>
    <property type="match status" value="1"/>
</dbReference>
<evidence type="ECO:0000313" key="6">
    <source>
        <dbReference type="Proteomes" id="UP001138686"/>
    </source>
</evidence>
<accession>A0A9X1JVN8</accession>
<sequence length="312" mass="33941">MKFKIPQTLEAIASIIDCDYKGDANFPVLGMNEIHVVQPGDIVFVDHPKYYDKALQSLATIILINKEVECPKGKALLISDDPFRDFNKLTNHFRPFEMARAVISETAKIGKNTVIQPNVFIGNNVTIGDDCLIHPNVIIYDHTVIGNNVTIHAGTVLGADAFYYKNRPEKFDKLVSGGNVVIKDGVDLGALCTIDRGVSASTVIGEGTKIDNQVHVGHDTVIGKRCLIASQVGIAGCVLIEDFVTIWGQVGLTSGITIGEKAIISAQSGVSKSLEANKSYFGTPADEFRKKYKEIASIRLIPDIIEKLDKLS</sequence>
<dbReference type="EMBL" id="JAHWDP010000003">
    <property type="protein sequence ID" value="MBW2937955.1"/>
    <property type="molecule type" value="Genomic_DNA"/>
</dbReference>
<protein>
    <submittedName>
        <fullName evidence="5">UDP-3-O-(3-hydroxymyristoyl)glucosamine N-acyltransferase</fullName>
        <ecNumber evidence="5">2.3.1.191</ecNumber>
    </submittedName>
</protein>
<keyword evidence="1 5" id="KW-0808">Transferase</keyword>
<comment type="caution">
    <text evidence="5">The sequence shown here is derived from an EMBL/GenBank/DDBJ whole genome shotgun (WGS) entry which is preliminary data.</text>
</comment>
<dbReference type="AlphaFoldDB" id="A0A9X1JVN8"/>
<evidence type="ECO:0000256" key="2">
    <source>
        <dbReference type="ARBA" id="ARBA00022737"/>
    </source>
</evidence>
<keyword evidence="6" id="KW-1185">Reference proteome</keyword>